<dbReference type="EMBL" id="AP024849">
    <property type="protein sequence ID" value="BCZ48358.1"/>
    <property type="molecule type" value="Genomic_DNA"/>
</dbReference>
<gene>
    <name evidence="2" type="ORF">psyc5s11_44250</name>
</gene>
<dbReference type="RefSeq" id="WP_224034626.1">
    <property type="nucleotide sequence ID" value="NZ_AP024849.1"/>
</dbReference>
<proteinExistence type="predicted"/>
<sequence length="46" mass="5274">MPNKEGSINPIQKGARRQNLHDKQDNVGENHKNKPEYTNFDGKPID</sequence>
<keyword evidence="3" id="KW-1185">Reference proteome</keyword>
<evidence type="ECO:0000313" key="3">
    <source>
        <dbReference type="Proteomes" id="UP000824633"/>
    </source>
</evidence>
<dbReference type="NCBIfam" id="NF040919">
    <property type="entry name" value="Clostri_philic"/>
    <property type="match status" value="1"/>
</dbReference>
<feature type="region of interest" description="Disordered" evidence="1">
    <location>
        <begin position="1"/>
        <end position="46"/>
    </location>
</feature>
<name>A0ABM7TAM5_9CLOT</name>
<evidence type="ECO:0000313" key="2">
    <source>
        <dbReference type="EMBL" id="BCZ48358.1"/>
    </source>
</evidence>
<dbReference type="Proteomes" id="UP000824633">
    <property type="component" value="Chromosome"/>
</dbReference>
<reference evidence="3" key="1">
    <citation type="submission" date="2021-07" db="EMBL/GenBank/DDBJ databases">
        <title>Complete genome sequencing of a Clostridium isolate.</title>
        <authorList>
            <person name="Ueki A."/>
            <person name="Tonouchi A."/>
        </authorList>
    </citation>
    <scope>NUCLEOTIDE SEQUENCE [LARGE SCALE GENOMIC DNA]</scope>
    <source>
        <strain evidence="3">C5S11</strain>
    </source>
</reference>
<organism evidence="2 3">
    <name type="scientific">Clostridium gelidum</name>
    <dbReference type="NCBI Taxonomy" id="704125"/>
    <lineage>
        <taxon>Bacteria</taxon>
        <taxon>Bacillati</taxon>
        <taxon>Bacillota</taxon>
        <taxon>Clostridia</taxon>
        <taxon>Eubacteriales</taxon>
        <taxon>Clostridiaceae</taxon>
        <taxon>Clostridium</taxon>
    </lineage>
</organism>
<accession>A0ABM7TAM5</accession>
<evidence type="ECO:0000256" key="1">
    <source>
        <dbReference type="SAM" id="MobiDB-lite"/>
    </source>
</evidence>
<feature type="compositionally biased region" description="Basic and acidic residues" evidence="1">
    <location>
        <begin position="19"/>
        <end position="35"/>
    </location>
</feature>
<protein>
    <submittedName>
        <fullName evidence="2">Uncharacterized protein</fullName>
    </submittedName>
</protein>